<accession>A0AAQ4F8I4</accession>
<evidence type="ECO:0000256" key="1">
    <source>
        <dbReference type="ARBA" id="ARBA00008685"/>
    </source>
</evidence>
<dbReference type="InterPro" id="IPR001320">
    <property type="entry name" value="Iontro_rcpt_C"/>
</dbReference>
<sequence length="195" mass="22227">SPPAFCDHFVLYDAGSSASPERQAARVLSAFWWLAVTVLVFAFAGQMRACLMVKSQEAVIRNVQDLARRSSVRPYTLAGSILTAMLRDSRNPSYQRVFERIIRYGGQTELHRIYGPTILEQVVRGKAVVIADRGSFTYKTLVRCAHVVRAQVARTCRNYTDGEFYIADEPLLKFRFVMYLSKSMHPRTQRGINQR</sequence>
<keyword evidence="2" id="KW-0812">Transmembrane</keyword>
<dbReference type="Gene3D" id="1.10.287.70">
    <property type="match status" value="1"/>
</dbReference>
<organism evidence="4 5">
    <name type="scientific">Amblyomma americanum</name>
    <name type="common">Lone star tick</name>
    <dbReference type="NCBI Taxonomy" id="6943"/>
    <lineage>
        <taxon>Eukaryota</taxon>
        <taxon>Metazoa</taxon>
        <taxon>Ecdysozoa</taxon>
        <taxon>Arthropoda</taxon>
        <taxon>Chelicerata</taxon>
        <taxon>Arachnida</taxon>
        <taxon>Acari</taxon>
        <taxon>Parasitiformes</taxon>
        <taxon>Ixodida</taxon>
        <taxon>Ixodoidea</taxon>
        <taxon>Ixodidae</taxon>
        <taxon>Amblyomminae</taxon>
        <taxon>Amblyomma</taxon>
    </lineage>
</organism>
<keyword evidence="2" id="KW-0472">Membrane</keyword>
<dbReference type="AlphaFoldDB" id="A0AAQ4F8I4"/>
<dbReference type="GO" id="GO:0015276">
    <property type="term" value="F:ligand-gated monoatomic ion channel activity"/>
    <property type="evidence" value="ECO:0007669"/>
    <property type="project" value="InterPro"/>
</dbReference>
<evidence type="ECO:0000313" key="4">
    <source>
        <dbReference type="EMBL" id="KAK8782962.1"/>
    </source>
</evidence>
<name>A0AAQ4F8I4_AMBAM</name>
<dbReference type="Pfam" id="PF00060">
    <property type="entry name" value="Lig_chan"/>
    <property type="match status" value="1"/>
</dbReference>
<comment type="caution">
    <text evidence="4">The sequence shown here is derived from an EMBL/GenBank/DDBJ whole genome shotgun (WGS) entry which is preliminary data.</text>
</comment>
<evidence type="ECO:0000256" key="2">
    <source>
        <dbReference type="SAM" id="Phobius"/>
    </source>
</evidence>
<comment type="similarity">
    <text evidence="1">Belongs to the glutamate-gated ion channel (TC 1.A.10.1) family.</text>
</comment>
<reference evidence="4 5" key="1">
    <citation type="journal article" date="2023" name="Arcadia Sci">
        <title>De novo assembly of a long-read Amblyomma americanum tick genome.</title>
        <authorList>
            <person name="Chou S."/>
            <person name="Poskanzer K.E."/>
            <person name="Rollins M."/>
            <person name="Thuy-Boun P.S."/>
        </authorList>
    </citation>
    <scope>NUCLEOTIDE SEQUENCE [LARGE SCALE GENOMIC DNA]</scope>
    <source>
        <strain evidence="4">F_SG_1</strain>
        <tissue evidence="4">Salivary glands</tissue>
    </source>
</reference>
<keyword evidence="5" id="KW-1185">Reference proteome</keyword>
<gene>
    <name evidence="4" type="ORF">V5799_015697</name>
</gene>
<evidence type="ECO:0000259" key="3">
    <source>
        <dbReference type="Pfam" id="PF00060"/>
    </source>
</evidence>
<dbReference type="GO" id="GO:0016020">
    <property type="term" value="C:membrane"/>
    <property type="evidence" value="ECO:0007669"/>
    <property type="project" value="InterPro"/>
</dbReference>
<feature type="non-terminal residue" evidence="4">
    <location>
        <position position="1"/>
    </location>
</feature>
<proteinExistence type="inferred from homology"/>
<keyword evidence="2" id="KW-1133">Transmembrane helix</keyword>
<dbReference type="Proteomes" id="UP001321473">
    <property type="component" value="Unassembled WGS sequence"/>
</dbReference>
<protein>
    <recommendedName>
        <fullName evidence="3">Ionotropic glutamate receptor C-terminal domain-containing protein</fullName>
    </recommendedName>
</protein>
<feature type="transmembrane region" description="Helical" evidence="2">
    <location>
        <begin position="30"/>
        <end position="51"/>
    </location>
</feature>
<evidence type="ECO:0000313" key="5">
    <source>
        <dbReference type="Proteomes" id="UP001321473"/>
    </source>
</evidence>
<dbReference type="EMBL" id="JARKHS020006076">
    <property type="protein sequence ID" value="KAK8782962.1"/>
    <property type="molecule type" value="Genomic_DNA"/>
</dbReference>
<feature type="domain" description="Ionotropic glutamate receptor C-terminal" evidence="3">
    <location>
        <begin position="11"/>
        <end position="153"/>
    </location>
</feature>